<comment type="subcellular location">
    <subcellularLocation>
        <location evidence="1">Cell membrane</location>
        <topology evidence="1">Multi-pass membrane protein</topology>
    </subcellularLocation>
</comment>
<keyword evidence="3" id="KW-1003">Cell membrane</keyword>
<dbReference type="GO" id="GO:0005886">
    <property type="term" value="C:plasma membrane"/>
    <property type="evidence" value="ECO:0007669"/>
    <property type="project" value="UniProtKB-SubCell"/>
</dbReference>
<dbReference type="PANTHER" id="PTHR33281:SF19">
    <property type="entry name" value="VOLTAGE-DEPENDENT ANION CHANNEL-FORMING PROTEIN YNEE"/>
    <property type="match status" value="1"/>
</dbReference>
<evidence type="ECO:0000256" key="1">
    <source>
        <dbReference type="ARBA" id="ARBA00004651"/>
    </source>
</evidence>
<proteinExistence type="inferred from homology"/>
<dbReference type="Pfam" id="PF25539">
    <property type="entry name" value="Bestrophin_2"/>
    <property type="match status" value="1"/>
</dbReference>
<organism evidence="10 11">
    <name type="scientific">Scytonema hofmannii PCC 7110</name>
    <dbReference type="NCBI Taxonomy" id="128403"/>
    <lineage>
        <taxon>Bacteria</taxon>
        <taxon>Bacillati</taxon>
        <taxon>Cyanobacteriota</taxon>
        <taxon>Cyanophyceae</taxon>
        <taxon>Nostocales</taxon>
        <taxon>Scytonemataceae</taxon>
        <taxon>Scytonema</taxon>
    </lineage>
</organism>
<evidence type="ECO:0000256" key="2">
    <source>
        <dbReference type="ARBA" id="ARBA00022448"/>
    </source>
</evidence>
<evidence type="ECO:0000256" key="7">
    <source>
        <dbReference type="ARBA" id="ARBA00023136"/>
    </source>
</evidence>
<sequence length="293" mass="33368">MKKRQWLKLALQIKGSVIPSIYHRVIFIGAFAIFISVLYHFKIPVSQPTFGSVIPSVVLGLLLVFRTNTAYDRFWEGRRLWGIIVNDSRNLSWLIWVTINNIEREDRAKKIAAMRLVAAFSVATKLHLRSELVNSELEELMPRSQYLRLKSIKHTPLEIAIWIGDYLQQQYQHKCVDSVQVTAMQATLKSMIDCVGGCERILKTPLPLAYSIHIKQLLLIYCLLLPFHLVQDLGLFTSPVVALVSFTVFGVEEIGLEIENPFGHDPNDLPLDAICTTIRSNIEELIAENSDIQ</sequence>
<dbReference type="Proteomes" id="UP000076925">
    <property type="component" value="Unassembled WGS sequence"/>
</dbReference>
<evidence type="ECO:0000256" key="8">
    <source>
        <dbReference type="ARBA" id="ARBA00034708"/>
    </source>
</evidence>
<keyword evidence="7 9" id="KW-0472">Membrane</keyword>
<keyword evidence="2" id="KW-0813">Transport</keyword>
<comment type="caution">
    <text evidence="10">The sequence shown here is derived from an EMBL/GenBank/DDBJ whole genome shotgun (WGS) entry which is preliminary data.</text>
</comment>
<keyword evidence="6" id="KW-0406">Ion transport</keyword>
<name>A0A139XDK2_9CYAN</name>
<evidence type="ECO:0000256" key="3">
    <source>
        <dbReference type="ARBA" id="ARBA00022475"/>
    </source>
</evidence>
<gene>
    <name evidence="10" type="ORF">WA1_11620</name>
</gene>
<dbReference type="OrthoDB" id="445589at2"/>
<feature type="transmembrane region" description="Helical" evidence="9">
    <location>
        <begin position="47"/>
        <end position="65"/>
    </location>
</feature>
<comment type="similarity">
    <text evidence="8">Belongs to the anion channel-forming bestrophin (TC 1.A.46) family.</text>
</comment>
<keyword evidence="5 9" id="KW-1133">Transmembrane helix</keyword>
<dbReference type="AlphaFoldDB" id="A0A139XDK2"/>
<dbReference type="EMBL" id="ANNX02000016">
    <property type="protein sequence ID" value="KYC42777.1"/>
    <property type="molecule type" value="Genomic_DNA"/>
</dbReference>
<evidence type="ECO:0000256" key="6">
    <source>
        <dbReference type="ARBA" id="ARBA00023065"/>
    </source>
</evidence>
<dbReference type="RefSeq" id="WP_017749175.1">
    <property type="nucleotide sequence ID" value="NZ_KQ976354.1"/>
</dbReference>
<evidence type="ECO:0000256" key="5">
    <source>
        <dbReference type="ARBA" id="ARBA00022989"/>
    </source>
</evidence>
<evidence type="ECO:0000256" key="9">
    <source>
        <dbReference type="SAM" id="Phobius"/>
    </source>
</evidence>
<keyword evidence="11" id="KW-1185">Reference proteome</keyword>
<evidence type="ECO:0008006" key="12">
    <source>
        <dbReference type="Google" id="ProtNLM"/>
    </source>
</evidence>
<evidence type="ECO:0000256" key="4">
    <source>
        <dbReference type="ARBA" id="ARBA00022692"/>
    </source>
</evidence>
<dbReference type="PANTHER" id="PTHR33281">
    <property type="entry name" value="UPF0187 PROTEIN YNEE"/>
    <property type="match status" value="1"/>
</dbReference>
<evidence type="ECO:0000313" key="11">
    <source>
        <dbReference type="Proteomes" id="UP000076925"/>
    </source>
</evidence>
<dbReference type="GO" id="GO:0005254">
    <property type="term" value="F:chloride channel activity"/>
    <property type="evidence" value="ECO:0007669"/>
    <property type="project" value="InterPro"/>
</dbReference>
<reference evidence="10 11" key="1">
    <citation type="journal article" date="2013" name="Genome Biol. Evol.">
        <title>Genomes of Stigonematalean cyanobacteria (subsection V) and the evolution of oxygenic photosynthesis from prokaryotes to plastids.</title>
        <authorList>
            <person name="Dagan T."/>
            <person name="Roettger M."/>
            <person name="Stucken K."/>
            <person name="Landan G."/>
            <person name="Koch R."/>
            <person name="Major P."/>
            <person name="Gould S.B."/>
            <person name="Goremykin V.V."/>
            <person name="Rippka R."/>
            <person name="Tandeau de Marsac N."/>
            <person name="Gugger M."/>
            <person name="Lockhart P.J."/>
            <person name="Allen J.F."/>
            <person name="Brune I."/>
            <person name="Maus I."/>
            <person name="Puhler A."/>
            <person name="Martin W.F."/>
        </authorList>
    </citation>
    <scope>NUCLEOTIDE SEQUENCE [LARGE SCALE GENOMIC DNA]</scope>
    <source>
        <strain evidence="10 11">PCC 7110</strain>
    </source>
</reference>
<feature type="transmembrane region" description="Helical" evidence="9">
    <location>
        <begin position="21"/>
        <end position="41"/>
    </location>
</feature>
<keyword evidence="4 9" id="KW-0812">Transmembrane</keyword>
<accession>A0A139XDK2</accession>
<dbReference type="InterPro" id="IPR044669">
    <property type="entry name" value="YneE/VCCN1/2-like"/>
</dbReference>
<protein>
    <recommendedName>
        <fullName evidence="12">Bestrophin</fullName>
    </recommendedName>
</protein>
<evidence type="ECO:0000313" key="10">
    <source>
        <dbReference type="EMBL" id="KYC42777.1"/>
    </source>
</evidence>